<reference evidence="2" key="1">
    <citation type="journal article" date="2015" name="Nature">
        <title>Complex archaea that bridge the gap between prokaryotes and eukaryotes.</title>
        <authorList>
            <person name="Spang A."/>
            <person name="Saw J.H."/>
            <person name="Jorgensen S.L."/>
            <person name="Zaremba-Niedzwiedzka K."/>
            <person name="Martijn J."/>
            <person name="Lind A.E."/>
            <person name="van Eijk R."/>
            <person name="Schleper C."/>
            <person name="Guy L."/>
            <person name="Ettema T.J."/>
        </authorList>
    </citation>
    <scope>NUCLEOTIDE SEQUENCE</scope>
</reference>
<organism evidence="2">
    <name type="scientific">marine sediment metagenome</name>
    <dbReference type="NCBI Taxonomy" id="412755"/>
    <lineage>
        <taxon>unclassified sequences</taxon>
        <taxon>metagenomes</taxon>
        <taxon>ecological metagenomes</taxon>
    </lineage>
</organism>
<name>A0A0F9D3Y3_9ZZZZ</name>
<comment type="caution">
    <text evidence="2">The sequence shown here is derived from an EMBL/GenBank/DDBJ whole genome shotgun (WGS) entry which is preliminary data.</text>
</comment>
<keyword evidence="1" id="KW-0472">Membrane</keyword>
<sequence length="38" mass="4340">MEDLLRVVSAGGDIGIYILIFIVWKFSERLVKLETTIT</sequence>
<evidence type="ECO:0000256" key="1">
    <source>
        <dbReference type="SAM" id="Phobius"/>
    </source>
</evidence>
<feature type="transmembrane region" description="Helical" evidence="1">
    <location>
        <begin position="6"/>
        <end position="24"/>
    </location>
</feature>
<keyword evidence="1" id="KW-1133">Transmembrane helix</keyword>
<accession>A0A0F9D3Y3</accession>
<feature type="non-terminal residue" evidence="2">
    <location>
        <position position="38"/>
    </location>
</feature>
<proteinExistence type="predicted"/>
<protein>
    <submittedName>
        <fullName evidence="2">Uncharacterized protein</fullName>
    </submittedName>
</protein>
<keyword evidence="1" id="KW-0812">Transmembrane</keyword>
<evidence type="ECO:0000313" key="2">
    <source>
        <dbReference type="EMBL" id="KKL06798.1"/>
    </source>
</evidence>
<gene>
    <name evidence="2" type="ORF">LCGC14_2592410</name>
</gene>
<dbReference type="AlphaFoldDB" id="A0A0F9D3Y3"/>
<dbReference type="EMBL" id="LAZR01043553">
    <property type="protein sequence ID" value="KKL06798.1"/>
    <property type="molecule type" value="Genomic_DNA"/>
</dbReference>